<keyword evidence="4" id="KW-0256">Endoplasmic reticulum</keyword>
<reference evidence="10 11" key="1">
    <citation type="journal article" date="2024" name="BMC Biol.">
        <title>Comparative genomics of Ascetosporea gives new insight into the evolutionary basis for animal parasitism in Rhizaria.</title>
        <authorList>
            <person name="Hiltunen Thoren M."/>
            <person name="Onut-Brannstrom I."/>
            <person name="Alfjorden A."/>
            <person name="Peckova H."/>
            <person name="Swords F."/>
            <person name="Hooper C."/>
            <person name="Holzer A.S."/>
            <person name="Bass D."/>
            <person name="Burki F."/>
        </authorList>
    </citation>
    <scope>NUCLEOTIDE SEQUENCE [LARGE SCALE GENOMIC DNA]</scope>
    <source>
        <strain evidence="10">20-A016</strain>
    </source>
</reference>
<dbReference type="InterPro" id="IPR018181">
    <property type="entry name" value="Heat_shock_70_CS"/>
</dbReference>
<dbReference type="Gene3D" id="1.20.1270.10">
    <property type="match status" value="1"/>
</dbReference>
<comment type="caution">
    <text evidence="10">The sequence shown here is derived from an EMBL/GenBank/DDBJ whole genome shotgun (WGS) entry which is preliminary data.</text>
</comment>
<evidence type="ECO:0000256" key="3">
    <source>
        <dbReference type="ARBA" id="ARBA00022741"/>
    </source>
</evidence>
<keyword evidence="3" id="KW-0547">Nucleotide-binding</keyword>
<dbReference type="PROSITE" id="PS01036">
    <property type="entry name" value="HSP70_3"/>
    <property type="match status" value="1"/>
</dbReference>
<feature type="compositionally biased region" description="Polar residues" evidence="8">
    <location>
        <begin position="875"/>
        <end position="884"/>
    </location>
</feature>
<keyword evidence="6" id="KW-0143">Chaperone</keyword>
<feature type="region of interest" description="Disordered" evidence="8">
    <location>
        <begin position="844"/>
        <end position="898"/>
    </location>
</feature>
<sequence>MQMIKLLFLLSSLSLISFVHSVVLGIDVGEQSIKVGAVAHGKGIHVMLDGQSKRKIPSLVFFDDSERRFGNEAVNSAIKKPDKAVSNFKSALGYNGDVEEALTRWPDLRQSNVSSNKKDGKSESVYFSVPLEKEHRDLSPSEILAMLLLKIKDFSISEHNFVISAASITVPQYFTQSQREAVLKAAKLAEIEVSSLISENAAAAIQYGVQFSGEKAKSVLFCNMGHSKTEISIFKFEKEKKNKKIKRIVEEMDYAFDDSLGGRDYSNALADFIISDFKEKKGFSEEDVFEMRKNKRKMAILKTKVEKAKKVLSVNKESFVTIEEFYDEKDIMKTVKRSEFVAQTKNLTARITALLAQLKEPFDEIVFLGGATRIPSLREAVKLFTKKNATKTLNPDEAPALGAAIRSAHKSAAFRIREVEPFFKNPFQVEMTLYYNEVDSSDSEKLKAKSVLLFKLSDYLDRKRSVAFNCKSDIQGKVLYSDSKLPAGQNPLVFQFSVVGASEFYALNKERGIPKVNIQFHLDENGMIKIANAKAFYKMRDNNDVDNKKENIETKKDDKKENIETKKDNKKENIETKKDDKKEEKMEMKLKIKYLDGKGSLESLSGNLYEDSLRKIQEFEKRDLVTKKTVEKMNQLQELTFKYIDVTETDLYKEKTTDEEKSKIAKLIKQTENWLSENTGDNKTSEDEYIKQIDKIHNCTKVVMDRLTEYLELPKAVEYANEVMSFVSKVVNQTIAKKPWIPEKEIKAFSEKSHEYIKWLQEKIDQSKKLAKTADPIIKYEDVVIRADELKSKAEEFSMREKIEKPKSSNFSSGGKFWRRRKAMTRRKSIRTYLDDFLKKTKQVFVPEQSRPRKKTHSKNGDKKGENDDRKAENGDNNNESESAENFKSESDDLKKDL</sequence>
<evidence type="ECO:0000313" key="10">
    <source>
        <dbReference type="EMBL" id="MES1918349.1"/>
    </source>
</evidence>
<dbReference type="InterPro" id="IPR043129">
    <property type="entry name" value="ATPase_NBD"/>
</dbReference>
<evidence type="ECO:0000256" key="2">
    <source>
        <dbReference type="ARBA" id="ARBA00022729"/>
    </source>
</evidence>
<dbReference type="Proteomes" id="UP001439008">
    <property type="component" value="Unassembled WGS sequence"/>
</dbReference>
<keyword evidence="5" id="KW-0067">ATP-binding</keyword>
<keyword evidence="7" id="KW-0175">Coiled coil</keyword>
<feature type="coiled-coil region" evidence="7">
    <location>
        <begin position="542"/>
        <end position="591"/>
    </location>
</feature>
<evidence type="ECO:0000256" key="4">
    <source>
        <dbReference type="ARBA" id="ARBA00022824"/>
    </source>
</evidence>
<dbReference type="EMBL" id="JBDODL010000046">
    <property type="protein sequence ID" value="MES1918349.1"/>
    <property type="molecule type" value="Genomic_DNA"/>
</dbReference>
<organism evidence="10 11">
    <name type="scientific">Bonamia ostreae</name>
    <dbReference type="NCBI Taxonomy" id="126728"/>
    <lineage>
        <taxon>Eukaryota</taxon>
        <taxon>Sar</taxon>
        <taxon>Rhizaria</taxon>
        <taxon>Endomyxa</taxon>
        <taxon>Ascetosporea</taxon>
        <taxon>Haplosporida</taxon>
        <taxon>Bonamia</taxon>
    </lineage>
</organism>
<dbReference type="Gene3D" id="3.90.640.10">
    <property type="entry name" value="Actin, Chain A, domain 4"/>
    <property type="match status" value="1"/>
</dbReference>
<feature type="compositionally biased region" description="Basic and acidic residues" evidence="8">
    <location>
        <begin position="885"/>
        <end position="898"/>
    </location>
</feature>
<evidence type="ECO:0000256" key="7">
    <source>
        <dbReference type="SAM" id="Coils"/>
    </source>
</evidence>
<feature type="chain" id="PRO_5047497652" evidence="9">
    <location>
        <begin position="22"/>
        <end position="898"/>
    </location>
</feature>
<evidence type="ECO:0000256" key="6">
    <source>
        <dbReference type="ARBA" id="ARBA00023186"/>
    </source>
</evidence>
<dbReference type="Pfam" id="PF00012">
    <property type="entry name" value="HSP70"/>
    <property type="match status" value="1"/>
</dbReference>
<evidence type="ECO:0000256" key="1">
    <source>
        <dbReference type="ARBA" id="ARBA00004319"/>
    </source>
</evidence>
<accession>A0ABV2AF83</accession>
<feature type="compositionally biased region" description="Basic and acidic residues" evidence="8">
    <location>
        <begin position="859"/>
        <end position="874"/>
    </location>
</feature>
<dbReference type="PANTHER" id="PTHR45639">
    <property type="entry name" value="HSC70CB, ISOFORM G-RELATED"/>
    <property type="match status" value="1"/>
</dbReference>
<comment type="subcellular location">
    <subcellularLocation>
        <location evidence="1">Endoplasmic reticulum lumen</location>
    </subcellularLocation>
</comment>
<dbReference type="InterPro" id="IPR029047">
    <property type="entry name" value="HSP70_peptide-bd_sf"/>
</dbReference>
<protein>
    <submittedName>
        <fullName evidence="10">Uncharacterized protein</fullName>
    </submittedName>
</protein>
<gene>
    <name evidence="10" type="ORF">MHBO_000328</name>
</gene>
<dbReference type="Gene3D" id="3.30.30.30">
    <property type="match status" value="1"/>
</dbReference>
<name>A0ABV2AF83_9EUKA</name>
<feature type="signal peptide" evidence="9">
    <location>
        <begin position="1"/>
        <end position="21"/>
    </location>
</feature>
<dbReference type="SUPFAM" id="SSF53067">
    <property type="entry name" value="Actin-like ATPase domain"/>
    <property type="match status" value="2"/>
</dbReference>
<dbReference type="InterPro" id="IPR013126">
    <property type="entry name" value="Hsp_70_fam"/>
</dbReference>
<evidence type="ECO:0000256" key="5">
    <source>
        <dbReference type="ARBA" id="ARBA00022840"/>
    </source>
</evidence>
<dbReference type="Gene3D" id="3.30.420.40">
    <property type="match status" value="2"/>
</dbReference>
<proteinExistence type="predicted"/>
<dbReference type="PANTHER" id="PTHR45639:SF3">
    <property type="entry name" value="HYPOXIA UP-REGULATED PROTEIN 1"/>
    <property type="match status" value="1"/>
</dbReference>
<evidence type="ECO:0000256" key="9">
    <source>
        <dbReference type="SAM" id="SignalP"/>
    </source>
</evidence>
<evidence type="ECO:0000313" key="11">
    <source>
        <dbReference type="Proteomes" id="UP001439008"/>
    </source>
</evidence>
<keyword evidence="11" id="KW-1185">Reference proteome</keyword>
<dbReference type="SUPFAM" id="SSF100934">
    <property type="entry name" value="Heat shock protein 70kD (HSP70), C-terminal subdomain"/>
    <property type="match status" value="1"/>
</dbReference>
<dbReference type="PRINTS" id="PR00301">
    <property type="entry name" value="HEATSHOCK70"/>
</dbReference>
<evidence type="ECO:0000256" key="8">
    <source>
        <dbReference type="SAM" id="MobiDB-lite"/>
    </source>
</evidence>
<dbReference type="Gene3D" id="2.60.34.10">
    <property type="entry name" value="Substrate Binding Domain Of DNAk, Chain A, domain 1"/>
    <property type="match status" value="1"/>
</dbReference>
<dbReference type="InterPro" id="IPR029048">
    <property type="entry name" value="HSP70_C_sf"/>
</dbReference>
<keyword evidence="2 9" id="KW-0732">Signal</keyword>